<dbReference type="AlphaFoldDB" id="A0A843W0V8"/>
<evidence type="ECO:0000313" key="3">
    <source>
        <dbReference type="Proteomes" id="UP000652761"/>
    </source>
</evidence>
<dbReference type="PANTHER" id="PTHR34962:SF3">
    <property type="entry name" value="ABC SUBFAMILY C PROTEIN"/>
    <property type="match status" value="1"/>
</dbReference>
<comment type="caution">
    <text evidence="2">The sequence shown here is derived from an EMBL/GenBank/DDBJ whole genome shotgun (WGS) entry which is preliminary data.</text>
</comment>
<feature type="region of interest" description="Disordered" evidence="1">
    <location>
        <begin position="409"/>
        <end position="479"/>
    </location>
</feature>
<reference evidence="2" key="1">
    <citation type="submission" date="2017-07" db="EMBL/GenBank/DDBJ databases">
        <title>Taro Niue Genome Assembly and Annotation.</title>
        <authorList>
            <person name="Atibalentja N."/>
            <person name="Keating K."/>
            <person name="Fields C.J."/>
        </authorList>
    </citation>
    <scope>NUCLEOTIDE SEQUENCE</scope>
    <source>
        <strain evidence="2">Niue_2</strain>
        <tissue evidence="2">Leaf</tissue>
    </source>
</reference>
<proteinExistence type="predicted"/>
<organism evidence="2 3">
    <name type="scientific">Colocasia esculenta</name>
    <name type="common">Wild taro</name>
    <name type="synonym">Arum esculentum</name>
    <dbReference type="NCBI Taxonomy" id="4460"/>
    <lineage>
        <taxon>Eukaryota</taxon>
        <taxon>Viridiplantae</taxon>
        <taxon>Streptophyta</taxon>
        <taxon>Embryophyta</taxon>
        <taxon>Tracheophyta</taxon>
        <taxon>Spermatophyta</taxon>
        <taxon>Magnoliopsida</taxon>
        <taxon>Liliopsida</taxon>
        <taxon>Araceae</taxon>
        <taxon>Aroideae</taxon>
        <taxon>Colocasieae</taxon>
        <taxon>Colocasia</taxon>
    </lineage>
</organism>
<feature type="compositionally biased region" description="Basic residues" evidence="1">
    <location>
        <begin position="470"/>
        <end position="479"/>
    </location>
</feature>
<dbReference type="Proteomes" id="UP000652761">
    <property type="component" value="Unassembled WGS sequence"/>
</dbReference>
<name>A0A843W0V8_COLES</name>
<accession>A0A843W0V8</accession>
<dbReference type="Pfam" id="PF11360">
    <property type="entry name" value="DUF3110"/>
    <property type="match status" value="1"/>
</dbReference>
<feature type="region of interest" description="Disordered" evidence="1">
    <location>
        <begin position="63"/>
        <end position="90"/>
    </location>
</feature>
<feature type="compositionally biased region" description="Basic and acidic residues" evidence="1">
    <location>
        <begin position="409"/>
        <end position="418"/>
    </location>
</feature>
<evidence type="ECO:0000256" key="1">
    <source>
        <dbReference type="SAM" id="MobiDB-lite"/>
    </source>
</evidence>
<gene>
    <name evidence="2" type="ORF">Taro_030678</name>
</gene>
<dbReference type="OrthoDB" id="1894577at2759"/>
<feature type="compositionally biased region" description="Polar residues" evidence="1">
    <location>
        <begin position="369"/>
        <end position="380"/>
    </location>
</feature>
<dbReference type="EMBL" id="NMUH01002123">
    <property type="protein sequence ID" value="MQL97963.1"/>
    <property type="molecule type" value="Genomic_DNA"/>
</dbReference>
<feature type="non-terminal residue" evidence="2">
    <location>
        <position position="610"/>
    </location>
</feature>
<dbReference type="PANTHER" id="PTHR34962">
    <property type="entry name" value="EMBRYO DEFECTIVE 1703-RELATED"/>
    <property type="match status" value="1"/>
</dbReference>
<feature type="region of interest" description="Disordered" evidence="1">
    <location>
        <begin position="333"/>
        <end position="390"/>
    </location>
</feature>
<feature type="region of interest" description="Disordered" evidence="1">
    <location>
        <begin position="277"/>
        <end position="297"/>
    </location>
</feature>
<protein>
    <submittedName>
        <fullName evidence="2">Uncharacterized protein</fullName>
    </submittedName>
</protein>
<sequence length="610" mass="66575">LLSSSRFFSGTLLPSSPLSLRPKCCSVAILGDPRAAAPPPAPLPSLRPSTRRRNHLRRKLLETLTSLPPHPVPQAPQAPVGGGEGSHSPVEEVVPEGLQLPLLPLSHEDPADGYALVVEERESALLLRQEVLESSSPFPEAPIQRDVPRLLLELSVYLVGLLAVQTVCAVWLFGGVIVEEGKSAKTAANATVGEVKGAGPEVWEREVEFERTVAVIQAMAREARATEAREAGKKDEVSALRGDIMGEVNRRLGRLAKRTPRVYLDAKALSDKLVKGNDGKVGRAPAKGFNGSRSSAASTRDLKNGAYLAHERLQIILSINAFILGGSQQIDRDGHFKKPPKVHARSQSSTSEMVADGSRDPLVSDLKNSHSSGDLSTSDQGIFGKSRDDLTIGTDRTWKDPVSLELDEHSSPFDEVMHQKQTHRSKKASGVSSKIKKAGTPDSQHSLGEKHVSASIHRHSHTTTEIVSGKKTKNKNLRKKKEDSQFDALNQLWWLKLPYVLAIFLHRGSNRKEFKGLYSLKLDSSSEESHSYTVAFEDRADATNFCYLLESFFEDLDDFSADIVPLSIQEVHDAVKSGTLKVIVVGKGQLQLYAGQPLAEAEVQLLSMLE</sequence>
<evidence type="ECO:0000313" key="2">
    <source>
        <dbReference type="EMBL" id="MQL97963.1"/>
    </source>
</evidence>
<keyword evidence="3" id="KW-1185">Reference proteome</keyword>
<dbReference type="InterPro" id="IPR021503">
    <property type="entry name" value="DUF3110"/>
</dbReference>